<dbReference type="InterPro" id="IPR029053">
    <property type="entry name" value="Viral_coat"/>
</dbReference>
<dbReference type="AlphaFoldDB" id="A0A0H5Q764"/>
<sequence>MWVLLTINSMKRVRTVSFDESGYTPKSSRPSKGYNKKYSKKKRSVSRSLVTKAQMDKAINKSEEVKCFQSYMSNVNLSAYGTTLGGYLLPVSPYQGVVQIVQGLGQGDRLGNRIKTKKCIIDMQFKPLPYNAATNILGSSPWQVVGYFYTNKDDVNGSVLPDNTFIQSGNSSVPLTGTDVDLISVVNKDRWQVYKKFSFMLGYESYSFNGGATAQVLSYNDCPYNVRKRFDITKWVPKFVTYNDTSTNPTSKCVSLYLEVVNAGGGTSSASTINAQVTYSIDYEYTDA</sequence>
<evidence type="ECO:0008006" key="3">
    <source>
        <dbReference type="Google" id="ProtNLM"/>
    </source>
</evidence>
<evidence type="ECO:0000256" key="1">
    <source>
        <dbReference type="SAM" id="MobiDB-lite"/>
    </source>
</evidence>
<proteinExistence type="predicted"/>
<accession>A0A0H5Q764</accession>
<organism evidence="2">
    <name type="scientific">uncultured prokaryote</name>
    <dbReference type="NCBI Taxonomy" id="198431"/>
    <lineage>
        <taxon>unclassified sequences</taxon>
        <taxon>environmental samples</taxon>
    </lineage>
</organism>
<dbReference type="EMBL" id="LN853975">
    <property type="protein sequence ID" value="CRY97230.1"/>
    <property type="molecule type" value="Genomic_DNA"/>
</dbReference>
<name>A0A0H5Q764_9ZZZZ</name>
<reference evidence="2" key="2">
    <citation type="submission" date="2015-07" db="EMBL/GenBank/DDBJ databases">
        <title>Plasmids, circular viruses and viroids from rat gut.</title>
        <authorList>
            <person name="Jorgensen T.J."/>
            <person name="Hansen M.A."/>
            <person name="Xu Z."/>
            <person name="Tabak M.A."/>
            <person name="Sorensen S.J."/>
            <person name="Hansen L.H."/>
        </authorList>
    </citation>
    <scope>NUCLEOTIDE SEQUENCE</scope>
    <source>
        <strain evidence="2">RGFK1430</strain>
    </source>
</reference>
<protein>
    <recommendedName>
        <fullName evidence="3">Capsid protein</fullName>
    </recommendedName>
</protein>
<evidence type="ECO:0000313" key="2">
    <source>
        <dbReference type="EMBL" id="CRY97230.1"/>
    </source>
</evidence>
<dbReference type="Gene3D" id="2.60.120.20">
    <property type="match status" value="1"/>
</dbReference>
<feature type="compositionally biased region" description="Basic residues" evidence="1">
    <location>
        <begin position="34"/>
        <end position="43"/>
    </location>
</feature>
<feature type="region of interest" description="Disordered" evidence="1">
    <location>
        <begin position="20"/>
        <end position="43"/>
    </location>
</feature>
<reference evidence="2" key="1">
    <citation type="submission" date="2015-06" db="EMBL/GenBank/DDBJ databases">
        <authorList>
            <person name="Joergensen T."/>
        </authorList>
    </citation>
    <scope>NUCLEOTIDE SEQUENCE</scope>
    <source>
        <strain evidence="2">RGFK1430</strain>
    </source>
</reference>